<dbReference type="InterPro" id="IPR047200">
    <property type="entry name" value="MFS_YcaD-like"/>
</dbReference>
<feature type="transmembrane region" description="Helical" evidence="7">
    <location>
        <begin position="161"/>
        <end position="182"/>
    </location>
</feature>
<feature type="domain" description="Major facilitator superfamily (MFS) profile" evidence="8">
    <location>
        <begin position="9"/>
        <end position="385"/>
    </location>
</feature>
<evidence type="ECO:0000256" key="2">
    <source>
        <dbReference type="ARBA" id="ARBA00022448"/>
    </source>
</evidence>
<dbReference type="Pfam" id="PF05977">
    <property type="entry name" value="MFS_3"/>
    <property type="match status" value="1"/>
</dbReference>
<feature type="transmembrane region" description="Helical" evidence="7">
    <location>
        <begin position="240"/>
        <end position="260"/>
    </location>
</feature>
<keyword evidence="10" id="KW-1185">Reference proteome</keyword>
<dbReference type="PANTHER" id="PTHR23521:SF2">
    <property type="entry name" value="TRANSPORTER MFS SUPERFAMILY"/>
    <property type="match status" value="1"/>
</dbReference>
<feature type="transmembrane region" description="Helical" evidence="7">
    <location>
        <begin position="46"/>
        <end position="67"/>
    </location>
</feature>
<protein>
    <submittedName>
        <fullName evidence="9">MFS transporter</fullName>
    </submittedName>
</protein>
<evidence type="ECO:0000256" key="5">
    <source>
        <dbReference type="ARBA" id="ARBA00022989"/>
    </source>
</evidence>
<gene>
    <name evidence="9" type="ORF">IC620_11765</name>
</gene>
<dbReference type="Pfam" id="PF07690">
    <property type="entry name" value="MFS_1"/>
    <property type="match status" value="1"/>
</dbReference>
<dbReference type="Gene3D" id="1.20.1250.20">
    <property type="entry name" value="MFS general substrate transporter like domains"/>
    <property type="match status" value="2"/>
</dbReference>
<dbReference type="InterPro" id="IPR011701">
    <property type="entry name" value="MFS"/>
</dbReference>
<keyword evidence="3" id="KW-1003">Cell membrane</keyword>
<feature type="transmembrane region" description="Helical" evidence="7">
    <location>
        <begin position="362"/>
        <end position="380"/>
    </location>
</feature>
<dbReference type="PROSITE" id="PS50850">
    <property type="entry name" value="MFS"/>
    <property type="match status" value="1"/>
</dbReference>
<evidence type="ECO:0000256" key="1">
    <source>
        <dbReference type="ARBA" id="ARBA00004651"/>
    </source>
</evidence>
<dbReference type="RefSeq" id="WP_191142288.1">
    <property type="nucleotide sequence ID" value="NZ_JACXAH010000016.1"/>
</dbReference>
<dbReference type="Proteomes" id="UP000661691">
    <property type="component" value="Unassembled WGS sequence"/>
</dbReference>
<dbReference type="InterPro" id="IPR020846">
    <property type="entry name" value="MFS_dom"/>
</dbReference>
<keyword evidence="4 7" id="KW-0812">Transmembrane</keyword>
<name>A0A926NBA9_9BACL</name>
<dbReference type="GO" id="GO:0005886">
    <property type="term" value="C:plasma membrane"/>
    <property type="evidence" value="ECO:0007669"/>
    <property type="project" value="UniProtKB-SubCell"/>
</dbReference>
<evidence type="ECO:0000256" key="4">
    <source>
        <dbReference type="ARBA" id="ARBA00022692"/>
    </source>
</evidence>
<comment type="subcellular location">
    <subcellularLocation>
        <location evidence="1">Cell membrane</location>
        <topology evidence="1">Multi-pass membrane protein</topology>
    </subcellularLocation>
</comment>
<evidence type="ECO:0000256" key="3">
    <source>
        <dbReference type="ARBA" id="ARBA00022475"/>
    </source>
</evidence>
<feature type="transmembrane region" description="Helical" evidence="7">
    <location>
        <begin position="137"/>
        <end position="155"/>
    </location>
</feature>
<evidence type="ECO:0000259" key="8">
    <source>
        <dbReference type="PROSITE" id="PS50850"/>
    </source>
</evidence>
<dbReference type="GO" id="GO:0022857">
    <property type="term" value="F:transmembrane transporter activity"/>
    <property type="evidence" value="ECO:0007669"/>
    <property type="project" value="InterPro"/>
</dbReference>
<accession>A0A926NBA9</accession>
<keyword evidence="6 7" id="KW-0472">Membrane</keyword>
<sequence>MTAKWSLKRFYMILFIVCISGVVQGLLLPLVTTLQEKQGIPAGLNGLSAAILYMGILVMTPFCAPLVQKMGYKWLMVSGLIVTIIAVGLFPLLSGFWIWSCLRFFIGVGDSMFHYATQLWITAAAPANERGKRISQYGFSFGLGFGLGPLGLNLLQWGTFVPYYVLLVILLFTLIVSLKLQFTQVSPTSYTEEKSSPVKLKHIYSLAFVALLPSFLYGVLEASLASSFPIYGIRMGLSTGWISLLITVFVWGALLFQIPLGTLGDKIGRKKLLIWLCTIGAIGMAMIPFFITNQVMLLLCFLITGGLLGSLFSQGLAFIIDVVPSHYLPKANAVSSIHFSMGSILGPYIGGMLIQWQGGASLFYFFAVLLIGFVLTSLFYRTASNAIEQMQASTK</sequence>
<keyword evidence="2" id="KW-0813">Transport</keyword>
<evidence type="ECO:0000256" key="6">
    <source>
        <dbReference type="ARBA" id="ARBA00023136"/>
    </source>
</evidence>
<proteinExistence type="predicted"/>
<feature type="transmembrane region" description="Helical" evidence="7">
    <location>
        <begin position="272"/>
        <end position="290"/>
    </location>
</feature>
<evidence type="ECO:0000313" key="9">
    <source>
        <dbReference type="EMBL" id="MBD1373032.1"/>
    </source>
</evidence>
<feature type="transmembrane region" description="Helical" evidence="7">
    <location>
        <begin position="12"/>
        <end position="34"/>
    </location>
</feature>
<evidence type="ECO:0000313" key="10">
    <source>
        <dbReference type="Proteomes" id="UP000661691"/>
    </source>
</evidence>
<feature type="transmembrane region" description="Helical" evidence="7">
    <location>
        <begin position="296"/>
        <end position="320"/>
    </location>
</feature>
<evidence type="ECO:0000256" key="7">
    <source>
        <dbReference type="SAM" id="Phobius"/>
    </source>
</evidence>
<dbReference type="SUPFAM" id="SSF103473">
    <property type="entry name" value="MFS general substrate transporter"/>
    <property type="match status" value="1"/>
</dbReference>
<reference evidence="9" key="1">
    <citation type="submission" date="2020-09" db="EMBL/GenBank/DDBJ databases">
        <title>A novel bacterium of genus Hazenella, isolated from South China Sea.</title>
        <authorList>
            <person name="Huang H."/>
            <person name="Mo K."/>
            <person name="Hu Y."/>
        </authorList>
    </citation>
    <scope>NUCLEOTIDE SEQUENCE</scope>
    <source>
        <strain evidence="9">IB182357</strain>
    </source>
</reference>
<feature type="transmembrane region" description="Helical" evidence="7">
    <location>
        <begin position="203"/>
        <end position="220"/>
    </location>
</feature>
<dbReference type="PANTHER" id="PTHR23521">
    <property type="entry name" value="TRANSPORTER MFS SUPERFAMILY"/>
    <property type="match status" value="1"/>
</dbReference>
<feature type="transmembrane region" description="Helical" evidence="7">
    <location>
        <begin position="74"/>
        <end position="98"/>
    </location>
</feature>
<dbReference type="InterPro" id="IPR036259">
    <property type="entry name" value="MFS_trans_sf"/>
</dbReference>
<dbReference type="AlphaFoldDB" id="A0A926NBA9"/>
<dbReference type="EMBL" id="JACXAH010000016">
    <property type="protein sequence ID" value="MBD1373032.1"/>
    <property type="molecule type" value="Genomic_DNA"/>
</dbReference>
<dbReference type="CDD" id="cd17477">
    <property type="entry name" value="MFS_YcaD_like"/>
    <property type="match status" value="1"/>
</dbReference>
<organism evidence="9 10">
    <name type="scientific">Polycladospora coralii</name>
    <dbReference type="NCBI Taxonomy" id="2771432"/>
    <lineage>
        <taxon>Bacteria</taxon>
        <taxon>Bacillati</taxon>
        <taxon>Bacillota</taxon>
        <taxon>Bacilli</taxon>
        <taxon>Bacillales</taxon>
        <taxon>Thermoactinomycetaceae</taxon>
        <taxon>Polycladospora</taxon>
    </lineage>
</organism>
<dbReference type="InterPro" id="IPR010290">
    <property type="entry name" value="TM_effector"/>
</dbReference>
<keyword evidence="5 7" id="KW-1133">Transmembrane helix</keyword>
<comment type="caution">
    <text evidence="9">The sequence shown here is derived from an EMBL/GenBank/DDBJ whole genome shotgun (WGS) entry which is preliminary data.</text>
</comment>